<dbReference type="SUPFAM" id="SSF53850">
    <property type="entry name" value="Periplasmic binding protein-like II"/>
    <property type="match status" value="1"/>
</dbReference>
<keyword evidence="1" id="KW-1133">Transmembrane helix</keyword>
<dbReference type="InterPro" id="IPR008979">
    <property type="entry name" value="Galactose-bd-like_sf"/>
</dbReference>
<dbReference type="SUPFAM" id="SSF49785">
    <property type="entry name" value="Galactose-binding domain-like"/>
    <property type="match status" value="1"/>
</dbReference>
<organism evidence="2 3">
    <name type="scientific">Fervidobacterium changbaicum</name>
    <dbReference type="NCBI Taxonomy" id="310769"/>
    <lineage>
        <taxon>Bacteria</taxon>
        <taxon>Thermotogati</taxon>
        <taxon>Thermotogota</taxon>
        <taxon>Thermotogae</taxon>
        <taxon>Thermotogales</taxon>
        <taxon>Fervidobacteriaceae</taxon>
        <taxon>Fervidobacterium</taxon>
    </lineage>
</organism>
<evidence type="ECO:0000313" key="3">
    <source>
        <dbReference type="Proteomes" id="UP000288947"/>
    </source>
</evidence>
<dbReference type="Gene3D" id="3.40.190.10">
    <property type="entry name" value="Periplasmic binding protein-like II"/>
    <property type="match status" value="1"/>
</dbReference>
<protein>
    <submittedName>
        <fullName evidence="2">Sugar ABC transporter substrate-binding protein</fullName>
    </submittedName>
</protein>
<proteinExistence type="predicted"/>
<dbReference type="Pfam" id="PF01547">
    <property type="entry name" value="SBP_bac_1"/>
    <property type="match status" value="1"/>
</dbReference>
<feature type="transmembrane region" description="Helical" evidence="1">
    <location>
        <begin position="15"/>
        <end position="38"/>
    </location>
</feature>
<sequence>MGGSKILRPIEKNNFWRIVILVALCAISNLTAINLYAITKNTQTIDYITYLQRSPTPLVTGETFWESPQSFTELSEGSFVSYEIEVPKGKTGLWNIRIDYEVLSNQILPPEISIYLNGKIPFVEARSIPLVQYWEYETTAFPKNRYGDETVPNQRITSDTISYVLKNPNGIDKFPLWFNISSPKVTLTVFVNSGKIAIKKLALERPARLIQFKEVAKKVGGKFSTNEKRVITLQAEKPYRKSEASINAVSVRSPEVVPYTTYNLLLNTFGGTNWSRPGQTVTYQFPVPQSGYYKIALKYLQNAKPNFTSYRTVYIDGRVVYSDLLEVPFEYTPNWRIYTLKSSDKTSDVVVYLSEGKHTISLEVNASVYVDVLYKLKSIIDYINKLALQVKYISGGSLDKNVEWEIKEYFPDIEKRFKSLINELEIIKKRVADANGNTWCAEYVSLNTAQMFLKRLAKNVNKIPNKLEMLVGSTGSVLSELSNAYNGLQEMPLTIDEIYIYTGNSIDGVVKPSFLKVFVEGLKRFVHSFKPERNLASAKDFDNKSVVLKVWVNRPRQYVDVLQQLIDSDFTRKTGIYVDVSIMRDEGKLILANAAKKSPDIALGISNWIPFEMGIRGAAYDLRRFPDFISFSRNFYPGSLLPYLYENHCFGLPETLDFYVLFYRKDIVDYLKIPLPKTWDDVKLVLPELQRNGLNFYIPLSGTSAFKAWMTTAPFIMQYHGKLFTDDGLRTAIDNPSTLKALKEMTELFTMYGMPAQVANFFESFRKGEIPLGVSNLNTYIQLSIAAPELRGLWSIAPSPGVEYNGVVERWQTGSAQAVAILNDTKYPVEAWEFVKWWLSKETQMNLVNRIVSTYGTEFLIIPSNRYAIDGIPLKTEHLKVVKEQFNWLQEVPKMPASYILEREISNIWNKVVLEGKPLKVAVDDGVIIVNKEFARKLEEFGYYKDGKPVKPFKIYTLQDVLNWYSQDLNTGNSKR</sequence>
<keyword evidence="3" id="KW-1185">Reference proteome</keyword>
<name>A0ABX5QUE2_9BACT</name>
<keyword evidence="1" id="KW-0472">Membrane</keyword>
<evidence type="ECO:0000313" key="2">
    <source>
        <dbReference type="EMBL" id="QAV34112.1"/>
    </source>
</evidence>
<evidence type="ECO:0000256" key="1">
    <source>
        <dbReference type="SAM" id="Phobius"/>
    </source>
</evidence>
<reference evidence="2 3" key="1">
    <citation type="submission" date="2018-01" db="EMBL/GenBank/DDBJ databases">
        <title>The whole genome sequencing and assembly of Fervidobacterium changbaicum CBS-1 strain.</title>
        <authorList>
            <person name="Kim J.-Y."/>
            <person name="Park M.-K."/>
            <person name="Yi H."/>
            <person name="Bahn Y.-S."/>
            <person name="Kim J.F."/>
            <person name="Lee D.-W."/>
        </authorList>
    </citation>
    <scope>NUCLEOTIDE SEQUENCE [LARGE SCALE GENOMIC DNA]</scope>
    <source>
        <strain evidence="2 3">CBS-1</strain>
    </source>
</reference>
<dbReference type="Proteomes" id="UP000288947">
    <property type="component" value="Chromosome"/>
</dbReference>
<dbReference type="PANTHER" id="PTHR43649:SF27">
    <property type="entry name" value="EXTRACELLULAR SOLUTE-BINDING PROTEIN FAMILY 1"/>
    <property type="match status" value="1"/>
</dbReference>
<dbReference type="InterPro" id="IPR006059">
    <property type="entry name" value="SBP"/>
</dbReference>
<dbReference type="PANTHER" id="PTHR43649">
    <property type="entry name" value="ARABINOSE-BINDING PROTEIN-RELATED"/>
    <property type="match status" value="1"/>
</dbReference>
<gene>
    <name evidence="2" type="ORF">CBS1_01970</name>
</gene>
<dbReference type="EMBL" id="CP026721">
    <property type="protein sequence ID" value="QAV34112.1"/>
    <property type="molecule type" value="Genomic_DNA"/>
</dbReference>
<accession>A0ABX5QUE2</accession>
<dbReference type="InterPro" id="IPR050490">
    <property type="entry name" value="Bact_solute-bd_prot1"/>
</dbReference>
<keyword evidence="1" id="KW-0812">Transmembrane</keyword>
<dbReference type="Gene3D" id="2.60.120.260">
    <property type="entry name" value="Galactose-binding domain-like"/>
    <property type="match status" value="1"/>
</dbReference>